<dbReference type="AlphaFoldDB" id="A0A6S7GT91"/>
<evidence type="ECO:0000313" key="7">
    <source>
        <dbReference type="Proteomes" id="UP001152795"/>
    </source>
</evidence>
<dbReference type="CDD" id="cd05123">
    <property type="entry name" value="STKc_AGC"/>
    <property type="match status" value="1"/>
</dbReference>
<evidence type="ECO:0000256" key="5">
    <source>
        <dbReference type="ARBA" id="ARBA00022840"/>
    </source>
</evidence>
<keyword evidence="1" id="KW-0723">Serine/threonine-protein kinase</keyword>
<evidence type="ECO:0000256" key="4">
    <source>
        <dbReference type="ARBA" id="ARBA00022777"/>
    </source>
</evidence>
<dbReference type="SUPFAM" id="SSF56112">
    <property type="entry name" value="Protein kinase-like (PK-like)"/>
    <property type="match status" value="1"/>
</dbReference>
<gene>
    <name evidence="6" type="ORF">PACLA_8A070968</name>
</gene>
<evidence type="ECO:0000313" key="6">
    <source>
        <dbReference type="EMBL" id="CAB3987801.1"/>
    </source>
</evidence>
<dbReference type="Proteomes" id="UP001152795">
    <property type="component" value="Unassembled WGS sequence"/>
</dbReference>
<name>A0A6S7GT91_PARCT</name>
<dbReference type="PROSITE" id="PS50011">
    <property type="entry name" value="PROTEIN_KINASE_DOM"/>
    <property type="match status" value="1"/>
</dbReference>
<dbReference type="GO" id="GO:0005524">
    <property type="term" value="F:ATP binding"/>
    <property type="evidence" value="ECO:0007669"/>
    <property type="project" value="UniProtKB-KW"/>
</dbReference>
<sequence>MNTGLDLVDSQRDITRHTIQNDAEMAKDWQILKVKKKDTQEIFAMKVSNKSDIVREDCIQQCKDEIMIQNKLSQHPFVTKLKCSWQTKHNLYVVSEFVDFGDLHTFWQLKKKFDENTVRLLGAEIALALDYFHTNGIIYRDIKMENILINKQGHIVITDFGLAKWLASGQKTSTVTGTLKYMAPEMLKSEKYGHAVDWYALGAVLCASLLSKFPYPVPVEQKEKQELLKQVSEEAGDILQKLLERDPKQRLCSLDTYKNHPFNKSISFDDVQAKNCPPFSGQLLEELSKRNLKNESQVKLQLREKSRLQKQQYRPNSWASPENFRMQFDQVIKLGKSKEVHGPAQNTKF</sequence>
<dbReference type="SMART" id="SM00220">
    <property type="entry name" value="S_TKc"/>
    <property type="match status" value="1"/>
</dbReference>
<dbReference type="InterPro" id="IPR045270">
    <property type="entry name" value="STKc_AGC"/>
</dbReference>
<organism evidence="6 7">
    <name type="scientific">Paramuricea clavata</name>
    <name type="common">Red gorgonian</name>
    <name type="synonym">Violescent sea-whip</name>
    <dbReference type="NCBI Taxonomy" id="317549"/>
    <lineage>
        <taxon>Eukaryota</taxon>
        <taxon>Metazoa</taxon>
        <taxon>Cnidaria</taxon>
        <taxon>Anthozoa</taxon>
        <taxon>Octocorallia</taxon>
        <taxon>Malacalcyonacea</taxon>
        <taxon>Plexauridae</taxon>
        <taxon>Paramuricea</taxon>
    </lineage>
</organism>
<dbReference type="OrthoDB" id="3205605at2759"/>
<reference evidence="6" key="1">
    <citation type="submission" date="2020-04" db="EMBL/GenBank/DDBJ databases">
        <authorList>
            <person name="Alioto T."/>
            <person name="Alioto T."/>
            <person name="Gomez Garrido J."/>
        </authorList>
    </citation>
    <scope>NUCLEOTIDE SEQUENCE</scope>
    <source>
        <strain evidence="6">A484AB</strain>
    </source>
</reference>
<keyword evidence="2" id="KW-0808">Transferase</keyword>
<accession>A0A6S7GT91</accession>
<keyword evidence="7" id="KW-1185">Reference proteome</keyword>
<comment type="caution">
    <text evidence="6">The sequence shown here is derived from an EMBL/GenBank/DDBJ whole genome shotgun (WGS) entry which is preliminary data.</text>
</comment>
<dbReference type="InterPro" id="IPR008271">
    <property type="entry name" value="Ser/Thr_kinase_AS"/>
</dbReference>
<dbReference type="EMBL" id="CACRXK020001237">
    <property type="protein sequence ID" value="CAB3987801.1"/>
    <property type="molecule type" value="Genomic_DNA"/>
</dbReference>
<keyword evidence="3" id="KW-0547">Nucleotide-binding</keyword>
<dbReference type="GO" id="GO:0004674">
    <property type="term" value="F:protein serine/threonine kinase activity"/>
    <property type="evidence" value="ECO:0007669"/>
    <property type="project" value="UniProtKB-KW"/>
</dbReference>
<dbReference type="Gene3D" id="3.30.200.20">
    <property type="entry name" value="Phosphorylase Kinase, domain 1"/>
    <property type="match status" value="1"/>
</dbReference>
<evidence type="ECO:0000256" key="3">
    <source>
        <dbReference type="ARBA" id="ARBA00022741"/>
    </source>
</evidence>
<proteinExistence type="predicted"/>
<dbReference type="PANTHER" id="PTHR24355">
    <property type="entry name" value="G PROTEIN-COUPLED RECEPTOR KINASE/RIBOSOMAL PROTEIN S6 KINASE"/>
    <property type="match status" value="1"/>
</dbReference>
<evidence type="ECO:0000256" key="1">
    <source>
        <dbReference type="ARBA" id="ARBA00022527"/>
    </source>
</evidence>
<dbReference type="Pfam" id="PF00069">
    <property type="entry name" value="Pkinase"/>
    <property type="match status" value="1"/>
</dbReference>
<dbReference type="Gene3D" id="1.10.510.10">
    <property type="entry name" value="Transferase(Phosphotransferase) domain 1"/>
    <property type="match status" value="1"/>
</dbReference>
<dbReference type="PANTHER" id="PTHR24355:SF1">
    <property type="entry name" value="RIBOSOMAL PROTEIN S6 KINASE-RELATED PROTEIN"/>
    <property type="match status" value="1"/>
</dbReference>
<keyword evidence="5" id="KW-0067">ATP-binding</keyword>
<keyword evidence="4 6" id="KW-0418">Kinase</keyword>
<dbReference type="InterPro" id="IPR000719">
    <property type="entry name" value="Prot_kinase_dom"/>
</dbReference>
<dbReference type="PROSITE" id="PS00108">
    <property type="entry name" value="PROTEIN_KINASE_ST"/>
    <property type="match status" value="1"/>
</dbReference>
<dbReference type="InterPro" id="IPR011009">
    <property type="entry name" value="Kinase-like_dom_sf"/>
</dbReference>
<protein>
    <submittedName>
        <fullName evidence="6">RAC family serine threonine- kinase homolog</fullName>
    </submittedName>
</protein>
<evidence type="ECO:0000256" key="2">
    <source>
        <dbReference type="ARBA" id="ARBA00022679"/>
    </source>
</evidence>